<feature type="domain" description="Extensin-like C-terminal" evidence="2">
    <location>
        <begin position="119"/>
        <end position="286"/>
    </location>
</feature>
<evidence type="ECO:0000313" key="4">
    <source>
        <dbReference type="Proteomes" id="UP000317894"/>
    </source>
</evidence>
<keyword evidence="1" id="KW-1133">Transmembrane helix</keyword>
<gene>
    <name evidence="3" type="ORF">FMM06_08210</name>
</gene>
<protein>
    <submittedName>
        <fullName evidence="3">Extensin family protein</fullName>
    </submittedName>
</protein>
<keyword evidence="1" id="KW-0472">Membrane</keyword>
<organism evidence="3 4">
    <name type="scientific">Glacieibacterium frigidum</name>
    <dbReference type="NCBI Taxonomy" id="2593303"/>
    <lineage>
        <taxon>Bacteria</taxon>
        <taxon>Pseudomonadati</taxon>
        <taxon>Pseudomonadota</taxon>
        <taxon>Alphaproteobacteria</taxon>
        <taxon>Sphingomonadales</taxon>
        <taxon>Sphingosinicellaceae</taxon>
        <taxon>Glacieibacterium</taxon>
    </lineage>
</organism>
<dbReference type="OrthoDB" id="9809788at2"/>
<evidence type="ECO:0000256" key="1">
    <source>
        <dbReference type="SAM" id="Phobius"/>
    </source>
</evidence>
<dbReference type="AlphaFoldDB" id="A0A552UIQ6"/>
<evidence type="ECO:0000259" key="2">
    <source>
        <dbReference type="Pfam" id="PF06904"/>
    </source>
</evidence>
<feature type="transmembrane region" description="Helical" evidence="1">
    <location>
        <begin position="64"/>
        <end position="82"/>
    </location>
</feature>
<proteinExistence type="predicted"/>
<evidence type="ECO:0000313" key="3">
    <source>
        <dbReference type="EMBL" id="TRW18081.1"/>
    </source>
</evidence>
<name>A0A552UIQ6_9SPHN</name>
<accession>A0A552UIQ6</accession>
<keyword evidence="1" id="KW-0812">Transmembrane</keyword>
<dbReference type="SUPFAM" id="SSF55166">
    <property type="entry name" value="Hedgehog/DD-peptidase"/>
    <property type="match status" value="1"/>
</dbReference>
<sequence>MSSPIAVPRSALHGARSRRPQGFATALGFNFVAAISYPGTGTPPAPLLPHNRASRTPGDPDLRALLFLSLLALAVWGLVRYLERTRPQDLPWTPLDLAAPLGRATAWKLASLEGDPAWCRRLLTLDGVKFEAVPDRTTAPGCGWQGAVKLTGSEWSPRGPVLTCPMAAAVTVWQRHVVRPAARKHLASNLTRIDHYGTYSCRTVAGSARQSQHATSNAIDIAAIRTVRGEPISVLRDWNGTPERAAFLRDIHDGACRVFGTVLGPDYNRAHRDHLHFDLANWNFCR</sequence>
<dbReference type="InterPro" id="IPR009683">
    <property type="entry name" value="Extensin-like_C"/>
</dbReference>
<keyword evidence="4" id="KW-1185">Reference proteome</keyword>
<feature type="transmembrane region" description="Helical" evidence="1">
    <location>
        <begin position="21"/>
        <end position="39"/>
    </location>
</feature>
<dbReference type="EMBL" id="VJWA01000001">
    <property type="protein sequence ID" value="TRW18081.1"/>
    <property type="molecule type" value="Genomic_DNA"/>
</dbReference>
<comment type="caution">
    <text evidence="3">The sequence shown here is derived from an EMBL/GenBank/DDBJ whole genome shotgun (WGS) entry which is preliminary data.</text>
</comment>
<dbReference type="InterPro" id="IPR009045">
    <property type="entry name" value="Zn_M74/Hedgehog-like"/>
</dbReference>
<dbReference type="Pfam" id="PF06904">
    <property type="entry name" value="Extensin-like_C"/>
    <property type="match status" value="1"/>
</dbReference>
<reference evidence="3 4" key="1">
    <citation type="submission" date="2019-07" db="EMBL/GenBank/DDBJ databases">
        <title>Novel species isolated from glacier.</title>
        <authorList>
            <person name="Liu Q."/>
            <person name="Xin Y.-H."/>
        </authorList>
    </citation>
    <scope>NUCLEOTIDE SEQUENCE [LARGE SCALE GENOMIC DNA]</scope>
    <source>
        <strain evidence="3 4">LB1R16</strain>
    </source>
</reference>
<dbReference type="Proteomes" id="UP000317894">
    <property type="component" value="Unassembled WGS sequence"/>
</dbReference>